<gene>
    <name evidence="9 13" type="primary">thiE</name>
    <name evidence="13" type="ORF">SMD31_01035</name>
</gene>
<feature type="binding site" evidence="9">
    <location>
        <position position="166"/>
    </location>
    <ligand>
        <name>2-[(2R,5Z)-2-carboxy-4-methylthiazol-5(2H)-ylidene]ethyl phosphate</name>
        <dbReference type="ChEBI" id="CHEBI:62899"/>
    </ligand>
</feature>
<keyword evidence="2 9" id="KW-0808">Transferase</keyword>
<dbReference type="Pfam" id="PF02581">
    <property type="entry name" value="TMP-TENI"/>
    <property type="match status" value="1"/>
</dbReference>
<comment type="cofactor">
    <cofactor evidence="9">
        <name>Mg(2+)</name>
        <dbReference type="ChEBI" id="CHEBI:18420"/>
    </cofactor>
    <text evidence="9">Binds 1 Mg(2+) ion per subunit.</text>
</comment>
<comment type="catalytic activity">
    <reaction evidence="7 9 10">
        <text>2-(2-carboxy-4-methylthiazol-5-yl)ethyl phosphate + 4-amino-2-methyl-5-(diphosphooxymethyl)pyrimidine + 2 H(+) = thiamine phosphate + CO2 + diphosphate</text>
        <dbReference type="Rhea" id="RHEA:47848"/>
        <dbReference type="ChEBI" id="CHEBI:15378"/>
        <dbReference type="ChEBI" id="CHEBI:16526"/>
        <dbReference type="ChEBI" id="CHEBI:33019"/>
        <dbReference type="ChEBI" id="CHEBI:37575"/>
        <dbReference type="ChEBI" id="CHEBI:57841"/>
        <dbReference type="ChEBI" id="CHEBI:62890"/>
        <dbReference type="EC" id="2.5.1.3"/>
    </reaction>
</comment>
<dbReference type="NCBIfam" id="TIGR00693">
    <property type="entry name" value="thiE"/>
    <property type="match status" value="1"/>
</dbReference>
<name>A0ABU5DV55_9PROT</name>
<evidence type="ECO:0000256" key="9">
    <source>
        <dbReference type="HAMAP-Rule" id="MF_00097"/>
    </source>
</evidence>
<comment type="catalytic activity">
    <reaction evidence="6 9 10">
        <text>4-methyl-5-(2-phosphooxyethyl)-thiazole + 4-amino-2-methyl-5-(diphosphooxymethyl)pyrimidine + H(+) = thiamine phosphate + diphosphate</text>
        <dbReference type="Rhea" id="RHEA:22328"/>
        <dbReference type="ChEBI" id="CHEBI:15378"/>
        <dbReference type="ChEBI" id="CHEBI:33019"/>
        <dbReference type="ChEBI" id="CHEBI:37575"/>
        <dbReference type="ChEBI" id="CHEBI:57841"/>
        <dbReference type="ChEBI" id="CHEBI:58296"/>
        <dbReference type="EC" id="2.5.1.3"/>
    </reaction>
</comment>
<dbReference type="EMBL" id="JAXCLX010000001">
    <property type="protein sequence ID" value="MDY0870481.1"/>
    <property type="molecule type" value="Genomic_DNA"/>
</dbReference>
<evidence type="ECO:0000256" key="4">
    <source>
        <dbReference type="ARBA" id="ARBA00022842"/>
    </source>
</evidence>
<dbReference type="SUPFAM" id="SSF51391">
    <property type="entry name" value="Thiamin phosphate synthase"/>
    <property type="match status" value="1"/>
</dbReference>
<reference evidence="13 14" key="1">
    <citation type="journal article" date="2013" name="Antonie Van Leeuwenhoek">
        <title>Dongia rigui sp. nov., isolated from freshwater of a large wetland in Korea.</title>
        <authorList>
            <person name="Baik K.S."/>
            <person name="Hwang Y.M."/>
            <person name="Choi J.S."/>
            <person name="Kwon J."/>
            <person name="Seong C.N."/>
        </authorList>
    </citation>
    <scope>NUCLEOTIDE SEQUENCE [LARGE SCALE GENOMIC DNA]</scope>
    <source>
        <strain evidence="13 14">04SU4-P</strain>
    </source>
</reference>
<evidence type="ECO:0000313" key="13">
    <source>
        <dbReference type="EMBL" id="MDY0870481.1"/>
    </source>
</evidence>
<evidence type="ECO:0000256" key="5">
    <source>
        <dbReference type="ARBA" id="ARBA00022977"/>
    </source>
</evidence>
<evidence type="ECO:0000256" key="2">
    <source>
        <dbReference type="ARBA" id="ARBA00022679"/>
    </source>
</evidence>
<feature type="binding site" evidence="9">
    <location>
        <position position="138"/>
    </location>
    <ligand>
        <name>4-amino-2-methyl-5-(diphosphooxymethyl)pyrimidine</name>
        <dbReference type="ChEBI" id="CHEBI:57841"/>
    </ligand>
</feature>
<proteinExistence type="inferred from homology"/>
<evidence type="ECO:0000256" key="6">
    <source>
        <dbReference type="ARBA" id="ARBA00047334"/>
    </source>
</evidence>
<protein>
    <recommendedName>
        <fullName evidence="9">Thiamine-phosphate synthase</fullName>
        <shortName evidence="9">TP synthase</shortName>
        <shortName evidence="9">TPS</shortName>
        <ecNumber evidence="9">2.5.1.3</ecNumber>
    </recommendedName>
    <alternativeName>
        <fullName evidence="9">Thiamine-phosphate pyrophosphorylase</fullName>
        <shortName evidence="9">TMP pyrophosphorylase</shortName>
        <shortName evidence="9">TMP-PPase</shortName>
    </alternativeName>
</protein>
<comment type="pathway">
    <text evidence="1 9 11">Cofactor biosynthesis; thiamine diphosphate biosynthesis; thiamine phosphate from 4-amino-2-methyl-5-diphosphomethylpyrimidine and 4-methyl-5-(2-phosphoethyl)-thiazole: step 1/1.</text>
</comment>
<comment type="caution">
    <text evidence="13">The sequence shown here is derived from an EMBL/GenBank/DDBJ whole genome shotgun (WGS) entry which is preliminary data.</text>
</comment>
<organism evidence="13 14">
    <name type="scientific">Dongia rigui</name>
    <dbReference type="NCBI Taxonomy" id="940149"/>
    <lineage>
        <taxon>Bacteria</taxon>
        <taxon>Pseudomonadati</taxon>
        <taxon>Pseudomonadota</taxon>
        <taxon>Alphaproteobacteria</taxon>
        <taxon>Rhodospirillales</taxon>
        <taxon>Dongiaceae</taxon>
        <taxon>Dongia</taxon>
    </lineage>
</organism>
<evidence type="ECO:0000256" key="1">
    <source>
        <dbReference type="ARBA" id="ARBA00005165"/>
    </source>
</evidence>
<comment type="similarity">
    <text evidence="9 10">Belongs to the thiamine-phosphate synthase family.</text>
</comment>
<evidence type="ECO:0000313" key="14">
    <source>
        <dbReference type="Proteomes" id="UP001271769"/>
    </source>
</evidence>
<dbReference type="PANTHER" id="PTHR20857">
    <property type="entry name" value="THIAMINE-PHOSPHATE PYROPHOSPHORYLASE"/>
    <property type="match status" value="1"/>
</dbReference>
<dbReference type="HAMAP" id="MF_00097">
    <property type="entry name" value="TMP_synthase"/>
    <property type="match status" value="1"/>
</dbReference>
<evidence type="ECO:0000259" key="12">
    <source>
        <dbReference type="Pfam" id="PF02581"/>
    </source>
</evidence>
<feature type="binding site" evidence="9">
    <location>
        <position position="109"/>
    </location>
    <ligand>
        <name>4-amino-2-methyl-5-(diphosphooxymethyl)pyrimidine</name>
        <dbReference type="ChEBI" id="CHEBI:57841"/>
    </ligand>
</feature>
<feature type="domain" description="Thiamine phosphate synthase/TenI" evidence="12">
    <location>
        <begin position="8"/>
        <end position="189"/>
    </location>
</feature>
<dbReference type="GO" id="GO:0004789">
    <property type="term" value="F:thiamine-phosphate diphosphorylase activity"/>
    <property type="evidence" value="ECO:0007669"/>
    <property type="project" value="UniProtKB-EC"/>
</dbReference>
<feature type="binding site" evidence="9">
    <location>
        <position position="90"/>
    </location>
    <ligand>
        <name>Mg(2+)</name>
        <dbReference type="ChEBI" id="CHEBI:18420"/>
    </ligand>
</feature>
<dbReference type="PANTHER" id="PTHR20857:SF15">
    <property type="entry name" value="THIAMINE-PHOSPHATE SYNTHASE"/>
    <property type="match status" value="1"/>
</dbReference>
<feature type="binding site" evidence="9">
    <location>
        <begin position="186"/>
        <end position="187"/>
    </location>
    <ligand>
        <name>2-[(2R,5Z)-2-carboxy-4-methylthiazol-5(2H)-ylidene]ethyl phosphate</name>
        <dbReference type="ChEBI" id="CHEBI:62899"/>
    </ligand>
</feature>
<evidence type="ECO:0000256" key="3">
    <source>
        <dbReference type="ARBA" id="ARBA00022723"/>
    </source>
</evidence>
<feature type="binding site" evidence="9">
    <location>
        <begin position="135"/>
        <end position="137"/>
    </location>
    <ligand>
        <name>2-[(2R,5Z)-2-carboxy-4-methylthiazol-5(2H)-ylidene]ethyl phosphate</name>
        <dbReference type="ChEBI" id="CHEBI:62899"/>
    </ligand>
</feature>
<sequence>MTSLDLSLYLVADQEFCRPGGIERIVAAAIDGGASMVQLRGTRTNLRQFLTDALALRALTRRAGIPLIINDHIDIALAAGADGVHVGQADMPAPFARQLLGKDKIIGLSVTCTEDISERDLVLVDYVGLGPVFPTRSKTDAAPALGLQQFAILRSRIALPVVAIGGINLSNAGSVMAAGADGVAVVSAICSAPNPRQATMSLRQCIEEAWQ</sequence>
<dbReference type="Gene3D" id="3.20.20.70">
    <property type="entry name" value="Aldolase class I"/>
    <property type="match status" value="1"/>
</dbReference>
<accession>A0ABU5DV55</accession>
<comment type="function">
    <text evidence="9">Condenses 4-methyl-5-(beta-hydroxyethyl)thiazole monophosphate (THZ-P) and 2-methyl-4-amino-5-hydroxymethyl pyrimidine pyrophosphate (HMP-PP) to form thiamine monophosphate (TMP).</text>
</comment>
<keyword evidence="5 9" id="KW-0784">Thiamine biosynthesis</keyword>
<dbReference type="InterPro" id="IPR013785">
    <property type="entry name" value="Aldolase_TIM"/>
</dbReference>
<dbReference type="InterPro" id="IPR034291">
    <property type="entry name" value="TMP_synthase"/>
</dbReference>
<comment type="caution">
    <text evidence="9">Lacks conserved residue(s) required for the propagation of feature annotation.</text>
</comment>
<dbReference type="InterPro" id="IPR022998">
    <property type="entry name" value="ThiamineP_synth_TenI"/>
</dbReference>
<feature type="binding site" evidence="9">
    <location>
        <position position="70"/>
    </location>
    <ligand>
        <name>4-amino-2-methyl-5-(diphosphooxymethyl)pyrimidine</name>
        <dbReference type="ChEBI" id="CHEBI:57841"/>
    </ligand>
</feature>
<dbReference type="RefSeq" id="WP_320498728.1">
    <property type="nucleotide sequence ID" value="NZ_JAXCLX010000001.1"/>
</dbReference>
<keyword evidence="3 9" id="KW-0479">Metal-binding</keyword>
<evidence type="ECO:0000256" key="11">
    <source>
        <dbReference type="RuleBase" id="RU004253"/>
    </source>
</evidence>
<evidence type="ECO:0000256" key="10">
    <source>
        <dbReference type="RuleBase" id="RU003826"/>
    </source>
</evidence>
<keyword evidence="4 9" id="KW-0460">Magnesium</keyword>
<dbReference type="CDD" id="cd00564">
    <property type="entry name" value="TMP_TenI"/>
    <property type="match status" value="1"/>
</dbReference>
<evidence type="ECO:0000256" key="7">
    <source>
        <dbReference type="ARBA" id="ARBA00047851"/>
    </source>
</evidence>
<feature type="binding site" evidence="9">
    <location>
        <position position="71"/>
    </location>
    <ligand>
        <name>Mg(2+)</name>
        <dbReference type="ChEBI" id="CHEBI:18420"/>
    </ligand>
</feature>
<dbReference type="EC" id="2.5.1.3" evidence="9"/>
<dbReference type="Proteomes" id="UP001271769">
    <property type="component" value="Unassembled WGS sequence"/>
</dbReference>
<dbReference type="InterPro" id="IPR036206">
    <property type="entry name" value="ThiamineP_synth_sf"/>
</dbReference>
<evidence type="ECO:0000256" key="8">
    <source>
        <dbReference type="ARBA" id="ARBA00047883"/>
    </source>
</evidence>
<keyword evidence="14" id="KW-1185">Reference proteome</keyword>
<comment type="catalytic activity">
    <reaction evidence="8 9 10">
        <text>2-[(2R,5Z)-2-carboxy-4-methylthiazol-5(2H)-ylidene]ethyl phosphate + 4-amino-2-methyl-5-(diphosphooxymethyl)pyrimidine + 2 H(+) = thiamine phosphate + CO2 + diphosphate</text>
        <dbReference type="Rhea" id="RHEA:47844"/>
        <dbReference type="ChEBI" id="CHEBI:15378"/>
        <dbReference type="ChEBI" id="CHEBI:16526"/>
        <dbReference type="ChEBI" id="CHEBI:33019"/>
        <dbReference type="ChEBI" id="CHEBI:37575"/>
        <dbReference type="ChEBI" id="CHEBI:57841"/>
        <dbReference type="ChEBI" id="CHEBI:62899"/>
        <dbReference type="EC" id="2.5.1.3"/>
    </reaction>
</comment>